<dbReference type="InterPro" id="IPR027304">
    <property type="entry name" value="Trigger_fact/SurA_dom_sf"/>
</dbReference>
<dbReference type="STRING" id="1086013.SAMN05421774_101249"/>
<evidence type="ECO:0000256" key="2">
    <source>
        <dbReference type="ARBA" id="ARBA00022729"/>
    </source>
</evidence>
<evidence type="ECO:0000256" key="4">
    <source>
        <dbReference type="ARBA" id="ARBA00031484"/>
    </source>
</evidence>
<name>A0A1N7K6Y5_9RHOB</name>
<dbReference type="PANTHER" id="PTHR47637:SF1">
    <property type="entry name" value="CHAPERONE SURA"/>
    <property type="match status" value="1"/>
</dbReference>
<dbReference type="Gene3D" id="3.10.50.40">
    <property type="match status" value="1"/>
</dbReference>
<feature type="signal peptide" evidence="6">
    <location>
        <begin position="1"/>
        <end position="19"/>
    </location>
</feature>
<reference evidence="8 9" key="1">
    <citation type="submission" date="2017-01" db="EMBL/GenBank/DDBJ databases">
        <authorList>
            <person name="Mah S.A."/>
            <person name="Swanson W.J."/>
            <person name="Moy G.W."/>
            <person name="Vacquier V.D."/>
        </authorList>
    </citation>
    <scope>NUCLEOTIDE SEQUENCE [LARGE SCALE GENOMIC DNA]</scope>
    <source>
        <strain evidence="8 9">DSM 26375</strain>
    </source>
</reference>
<sequence>MRQTLVAATALLAAMLAVAQPGPAGAQSSAFAPKVMVDGKVITFYEYDQRLRFMTLLNAPGDLRVEAEKSLIEDRLRMIAAERLKIRIAPRQIAEGMAEFAGRFEMEPEEFITILEQNGVAAATFRDFVHAGLAWRNVVQAKFGPGALASIYEPEVDRAMSALTQRGTTRVLLSEIIIPASRRNLANELSTTLRGEAAFAAAAREHSIGTTAAEGGRADWRNLAVLPQAVVESLHGLQAGQVSAPARLPDGRYAVYLLRQIEQREALTAQATAVDYARLALAGAGTPATEAALANLRARVAACNDLYAWGDVTRQTVAQSALPGDVAARLATMDENEIQIYAAGGSQIVLMLCSRRVASDSDPDRDTVRARLAEQRVVGEAELYLQQLRSNAHIRRP</sequence>
<evidence type="ECO:0000313" key="8">
    <source>
        <dbReference type="EMBL" id="SIS57298.1"/>
    </source>
</evidence>
<feature type="chain" id="PRO_5012433192" description="Parvulin-like PPIase" evidence="6">
    <location>
        <begin position="20"/>
        <end position="397"/>
    </location>
</feature>
<accession>A0A1N7K6Y5</accession>
<evidence type="ECO:0000313" key="9">
    <source>
        <dbReference type="Proteomes" id="UP000186141"/>
    </source>
</evidence>
<organism evidence="8 9">
    <name type="scientific">Gemmobacter megaterium</name>
    <dbReference type="NCBI Taxonomy" id="1086013"/>
    <lineage>
        <taxon>Bacteria</taxon>
        <taxon>Pseudomonadati</taxon>
        <taxon>Pseudomonadota</taxon>
        <taxon>Alphaproteobacteria</taxon>
        <taxon>Rhodobacterales</taxon>
        <taxon>Paracoccaceae</taxon>
        <taxon>Gemmobacter</taxon>
    </lineage>
</organism>
<dbReference type="PANTHER" id="PTHR47637">
    <property type="entry name" value="CHAPERONE SURA"/>
    <property type="match status" value="1"/>
</dbReference>
<evidence type="ECO:0000259" key="7">
    <source>
        <dbReference type="PROSITE" id="PS50198"/>
    </source>
</evidence>
<dbReference type="Proteomes" id="UP000186141">
    <property type="component" value="Unassembled WGS sequence"/>
</dbReference>
<evidence type="ECO:0000256" key="3">
    <source>
        <dbReference type="ARBA" id="ARBA00030642"/>
    </source>
</evidence>
<keyword evidence="5" id="KW-0413">Isomerase</keyword>
<dbReference type="SUPFAM" id="SSF109998">
    <property type="entry name" value="Triger factor/SurA peptide-binding domain-like"/>
    <property type="match status" value="1"/>
</dbReference>
<keyword evidence="9" id="KW-1185">Reference proteome</keyword>
<gene>
    <name evidence="8" type="ORF">SAMN05421774_101249</name>
</gene>
<dbReference type="InterPro" id="IPR046357">
    <property type="entry name" value="PPIase_dom_sf"/>
</dbReference>
<keyword evidence="5" id="KW-0697">Rotamase</keyword>
<dbReference type="InterPro" id="IPR050280">
    <property type="entry name" value="OMP_Chaperone_SurA"/>
</dbReference>
<protein>
    <recommendedName>
        <fullName evidence="1">Parvulin-like PPIase</fullName>
    </recommendedName>
    <alternativeName>
        <fullName evidence="3">Peptidyl-prolyl cis-trans isomerase plp</fullName>
    </alternativeName>
    <alternativeName>
        <fullName evidence="4">Rotamase plp</fullName>
    </alternativeName>
</protein>
<dbReference type="OrthoDB" id="9791746at2"/>
<evidence type="ECO:0000256" key="5">
    <source>
        <dbReference type="PROSITE-ProRule" id="PRU00278"/>
    </source>
</evidence>
<keyword evidence="2 6" id="KW-0732">Signal</keyword>
<dbReference type="SUPFAM" id="SSF54534">
    <property type="entry name" value="FKBP-like"/>
    <property type="match status" value="1"/>
</dbReference>
<dbReference type="RefSeq" id="WP_076527904.1">
    <property type="nucleotide sequence ID" value="NZ_BMEH01000001.1"/>
</dbReference>
<dbReference type="PROSITE" id="PS50198">
    <property type="entry name" value="PPIC_PPIASE_2"/>
    <property type="match status" value="1"/>
</dbReference>
<dbReference type="GO" id="GO:0003755">
    <property type="term" value="F:peptidyl-prolyl cis-trans isomerase activity"/>
    <property type="evidence" value="ECO:0007669"/>
    <property type="project" value="UniProtKB-KW"/>
</dbReference>
<dbReference type="AlphaFoldDB" id="A0A1N7K6Y5"/>
<feature type="domain" description="PpiC" evidence="7">
    <location>
        <begin position="168"/>
        <end position="259"/>
    </location>
</feature>
<evidence type="ECO:0000256" key="1">
    <source>
        <dbReference type="ARBA" id="ARBA00018370"/>
    </source>
</evidence>
<evidence type="ECO:0000256" key="6">
    <source>
        <dbReference type="SAM" id="SignalP"/>
    </source>
</evidence>
<proteinExistence type="predicted"/>
<dbReference type="Gene3D" id="1.10.4030.10">
    <property type="entry name" value="Porin chaperone SurA, peptide-binding domain"/>
    <property type="match status" value="1"/>
</dbReference>
<dbReference type="EMBL" id="FTOT01000001">
    <property type="protein sequence ID" value="SIS57298.1"/>
    <property type="molecule type" value="Genomic_DNA"/>
</dbReference>
<dbReference type="Pfam" id="PF00639">
    <property type="entry name" value="Rotamase"/>
    <property type="match status" value="1"/>
</dbReference>
<dbReference type="InterPro" id="IPR000297">
    <property type="entry name" value="PPIase_PpiC"/>
</dbReference>